<keyword evidence="4" id="KW-1185">Reference proteome</keyword>
<evidence type="ECO:0000256" key="2">
    <source>
        <dbReference type="SAM" id="SignalP"/>
    </source>
</evidence>
<keyword evidence="2" id="KW-0732">Signal</keyword>
<feature type="chain" id="PRO_5040260315" evidence="2">
    <location>
        <begin position="21"/>
        <end position="127"/>
    </location>
</feature>
<dbReference type="Proteomes" id="UP001153712">
    <property type="component" value="Chromosome 15"/>
</dbReference>
<evidence type="ECO:0000313" key="3">
    <source>
        <dbReference type="EMBL" id="CAG9857831.1"/>
    </source>
</evidence>
<dbReference type="EMBL" id="OU900108">
    <property type="protein sequence ID" value="CAG9857831.1"/>
    <property type="molecule type" value="Genomic_DNA"/>
</dbReference>
<gene>
    <name evidence="3" type="ORF">PHYEVI_LOCUS4229</name>
</gene>
<feature type="region of interest" description="Disordered" evidence="1">
    <location>
        <begin position="78"/>
        <end position="99"/>
    </location>
</feature>
<sequence>MYKFIITAILIIEYSIVVDSKNLPQDVNNSESSEEEATISKREVLFPEDIFDNEELAPVFRRSVDAPVVEKLLKYPSSDVEETTQREMPSKYNLKRKRSLPKSRVNRRFVQDRFTGGIVFDPWMGRL</sequence>
<organism evidence="3 4">
    <name type="scientific">Phyllotreta striolata</name>
    <name type="common">Striped flea beetle</name>
    <name type="synonym">Crioceris striolata</name>
    <dbReference type="NCBI Taxonomy" id="444603"/>
    <lineage>
        <taxon>Eukaryota</taxon>
        <taxon>Metazoa</taxon>
        <taxon>Ecdysozoa</taxon>
        <taxon>Arthropoda</taxon>
        <taxon>Hexapoda</taxon>
        <taxon>Insecta</taxon>
        <taxon>Pterygota</taxon>
        <taxon>Neoptera</taxon>
        <taxon>Endopterygota</taxon>
        <taxon>Coleoptera</taxon>
        <taxon>Polyphaga</taxon>
        <taxon>Cucujiformia</taxon>
        <taxon>Chrysomeloidea</taxon>
        <taxon>Chrysomelidae</taxon>
        <taxon>Galerucinae</taxon>
        <taxon>Alticini</taxon>
        <taxon>Phyllotreta</taxon>
    </lineage>
</organism>
<feature type="signal peptide" evidence="2">
    <location>
        <begin position="1"/>
        <end position="20"/>
    </location>
</feature>
<evidence type="ECO:0000313" key="4">
    <source>
        <dbReference type="Proteomes" id="UP001153712"/>
    </source>
</evidence>
<dbReference type="AlphaFoldDB" id="A0A9N9XMP1"/>
<reference evidence="3" key="1">
    <citation type="submission" date="2022-01" db="EMBL/GenBank/DDBJ databases">
        <authorList>
            <person name="King R."/>
        </authorList>
    </citation>
    <scope>NUCLEOTIDE SEQUENCE</scope>
</reference>
<protein>
    <submittedName>
        <fullName evidence="3">Uncharacterized protein</fullName>
    </submittedName>
</protein>
<name>A0A9N9XMP1_PHYSR</name>
<proteinExistence type="predicted"/>
<dbReference type="OrthoDB" id="10561978at2759"/>
<evidence type="ECO:0000256" key="1">
    <source>
        <dbReference type="SAM" id="MobiDB-lite"/>
    </source>
</evidence>
<accession>A0A9N9XMP1</accession>